<feature type="domain" description="Integrase catalytic" evidence="2">
    <location>
        <begin position="112"/>
        <end position="270"/>
    </location>
</feature>
<dbReference type="Gene3D" id="3.30.420.10">
    <property type="entry name" value="Ribonuclease H-like superfamily/Ribonuclease H"/>
    <property type="match status" value="1"/>
</dbReference>
<evidence type="ECO:0000259" key="2">
    <source>
        <dbReference type="PROSITE" id="PS50994"/>
    </source>
</evidence>
<dbReference type="PANTHER" id="PTHR46889">
    <property type="entry name" value="TRANSPOSASE INSF FOR INSERTION SEQUENCE IS3B-RELATED"/>
    <property type="match status" value="1"/>
</dbReference>
<gene>
    <name evidence="3" type="ORF">OCV47_11790</name>
</gene>
<dbReference type="InterPro" id="IPR012337">
    <property type="entry name" value="RNaseH-like_sf"/>
</dbReference>
<dbReference type="InterPro" id="IPR025948">
    <property type="entry name" value="HTH-like_dom"/>
</dbReference>
<evidence type="ECO:0000313" key="3">
    <source>
        <dbReference type="EMBL" id="MCU6726012.1"/>
    </source>
</evidence>
<sequence>MLVEMNGSTLPISVQASLLELNRSGLYYQPAPHSTEDLYIKQMIDKIYTRYPMYGYRRICWYLNEKEHYLINHKAVLRHMQEMGIQAIYPRQNTSKPEPANKIYPYLLKGLKIDHPDQVWSIDITYIPVKTDWLYLVAIIDWYSRFVLHWQLSDTMEIGFVLDTSHKALKVSKPEIMNSDQGSHFTSPKFTQIFLDAGSKIGMDHRGRAYDNIFVERLWRTVKYEDVYPNAYETPRDARIGINNYMNFYNHERPHSRLKYRTPKEVYWDR</sequence>
<comment type="caution">
    <text evidence="3">The sequence shown here is derived from an EMBL/GenBank/DDBJ whole genome shotgun (WGS) entry which is preliminary data.</text>
</comment>
<dbReference type="InterPro" id="IPR050900">
    <property type="entry name" value="Transposase_IS3/IS150/IS904"/>
</dbReference>
<dbReference type="Pfam" id="PF13276">
    <property type="entry name" value="HTH_21"/>
    <property type="match status" value="1"/>
</dbReference>
<name>A0ABT2SNC3_9FIRM</name>
<evidence type="ECO:0000313" key="4">
    <source>
        <dbReference type="Proteomes" id="UP001652338"/>
    </source>
</evidence>
<keyword evidence="4" id="KW-1185">Reference proteome</keyword>
<protein>
    <submittedName>
        <fullName evidence="3">IS3 family transposase</fullName>
    </submittedName>
</protein>
<dbReference type="Pfam" id="PF00665">
    <property type="entry name" value="rve"/>
    <property type="match status" value="1"/>
</dbReference>
<dbReference type="EMBL" id="JAOQKE010000016">
    <property type="protein sequence ID" value="MCU6726012.1"/>
    <property type="molecule type" value="Genomic_DNA"/>
</dbReference>
<dbReference type="PROSITE" id="PS50994">
    <property type="entry name" value="INTEGRASE"/>
    <property type="match status" value="1"/>
</dbReference>
<accession>A0ABT2SNC3</accession>
<evidence type="ECO:0000256" key="1">
    <source>
        <dbReference type="ARBA" id="ARBA00002286"/>
    </source>
</evidence>
<dbReference type="Proteomes" id="UP001652338">
    <property type="component" value="Unassembled WGS sequence"/>
</dbReference>
<dbReference type="InterPro" id="IPR036397">
    <property type="entry name" value="RNaseH_sf"/>
</dbReference>
<comment type="function">
    <text evidence="1">Involved in the transposition of the insertion sequence.</text>
</comment>
<reference evidence="3 4" key="1">
    <citation type="journal article" date="2021" name="ISME Commun">
        <title>Automated analysis of genomic sequences facilitates high-throughput and comprehensive description of bacteria.</title>
        <authorList>
            <person name="Hitch T.C.A."/>
        </authorList>
    </citation>
    <scope>NUCLEOTIDE SEQUENCE [LARGE SCALE GENOMIC DNA]</scope>
    <source>
        <strain evidence="3 4">Sanger_29</strain>
    </source>
</reference>
<dbReference type="InterPro" id="IPR048020">
    <property type="entry name" value="Transpos_IS3"/>
</dbReference>
<dbReference type="NCBIfam" id="NF033516">
    <property type="entry name" value="transpos_IS3"/>
    <property type="match status" value="1"/>
</dbReference>
<dbReference type="SUPFAM" id="SSF53098">
    <property type="entry name" value="Ribonuclease H-like"/>
    <property type="match status" value="1"/>
</dbReference>
<proteinExistence type="predicted"/>
<organism evidence="3 4">
    <name type="scientific">Muricoprocola aceti</name>
    <dbReference type="NCBI Taxonomy" id="2981772"/>
    <lineage>
        <taxon>Bacteria</taxon>
        <taxon>Bacillati</taxon>
        <taxon>Bacillota</taxon>
        <taxon>Clostridia</taxon>
        <taxon>Lachnospirales</taxon>
        <taxon>Lachnospiraceae</taxon>
        <taxon>Muricoprocola</taxon>
    </lineage>
</organism>
<dbReference type="PANTHER" id="PTHR46889:SF7">
    <property type="entry name" value="TRANSPOSASE FOR INSERTION SEQUENCE ELEMENT IS904"/>
    <property type="match status" value="1"/>
</dbReference>
<dbReference type="InterPro" id="IPR001584">
    <property type="entry name" value="Integrase_cat-core"/>
</dbReference>